<protein>
    <submittedName>
        <fullName evidence="2">Intraflagellar transport protein 22 homolog</fullName>
    </submittedName>
</protein>
<proteinExistence type="predicted"/>
<dbReference type="SUPFAM" id="SSF52540">
    <property type="entry name" value="P-loop containing nucleoside triphosphate hydrolases"/>
    <property type="match status" value="1"/>
</dbReference>
<dbReference type="AlphaFoldDB" id="A0A915KAP5"/>
<keyword evidence="1" id="KW-1185">Reference proteome</keyword>
<evidence type="ECO:0000313" key="2">
    <source>
        <dbReference type="WBParaSite" id="nRc.2.0.1.t35777-RA"/>
    </source>
</evidence>
<dbReference type="Gene3D" id="3.40.50.300">
    <property type="entry name" value="P-loop containing nucleotide triphosphate hydrolases"/>
    <property type="match status" value="1"/>
</dbReference>
<dbReference type="OMA" id="NERHDQE"/>
<sequence length="190" mass="21648">MFKTKILVLGMCRSGKTVVANFLADATDYTVSDYRPTQGVRIVEFESSQLQINGKSVDADVELWDCSGDRKFEKCWPAIQFDASGIILVACKQEANQQLQELEFWFVNFVQKCGIKHSNVRVYLVSKNDSSLPNDKEKIKLLPSMSHIQIFDVDLERGGDFLRNEFNNFLCSVITEISTQRDKDEQGFIS</sequence>
<evidence type="ECO:0000313" key="1">
    <source>
        <dbReference type="Proteomes" id="UP000887565"/>
    </source>
</evidence>
<dbReference type="Pfam" id="PF08477">
    <property type="entry name" value="Roc"/>
    <property type="match status" value="1"/>
</dbReference>
<accession>A0A915KAP5</accession>
<reference evidence="2" key="1">
    <citation type="submission" date="2022-11" db="UniProtKB">
        <authorList>
            <consortium name="WormBaseParasite"/>
        </authorList>
    </citation>
    <scope>IDENTIFICATION</scope>
</reference>
<name>A0A915KAP5_ROMCU</name>
<organism evidence="1 2">
    <name type="scientific">Romanomermis culicivorax</name>
    <name type="common">Nematode worm</name>
    <dbReference type="NCBI Taxonomy" id="13658"/>
    <lineage>
        <taxon>Eukaryota</taxon>
        <taxon>Metazoa</taxon>
        <taxon>Ecdysozoa</taxon>
        <taxon>Nematoda</taxon>
        <taxon>Enoplea</taxon>
        <taxon>Dorylaimia</taxon>
        <taxon>Mermithida</taxon>
        <taxon>Mermithoidea</taxon>
        <taxon>Mermithidae</taxon>
        <taxon>Romanomermis</taxon>
    </lineage>
</organism>
<dbReference type="Proteomes" id="UP000887565">
    <property type="component" value="Unplaced"/>
</dbReference>
<dbReference type="InterPro" id="IPR027417">
    <property type="entry name" value="P-loop_NTPase"/>
</dbReference>
<dbReference type="WBParaSite" id="nRc.2.0.1.t35777-RA">
    <property type="protein sequence ID" value="nRc.2.0.1.t35777-RA"/>
    <property type="gene ID" value="nRc.2.0.1.g35777"/>
</dbReference>